<dbReference type="GO" id="GO:0005524">
    <property type="term" value="F:ATP binding"/>
    <property type="evidence" value="ECO:0007669"/>
    <property type="project" value="UniProtKB-KW"/>
</dbReference>
<proteinExistence type="predicted"/>
<feature type="domain" description="AAA" evidence="1">
    <location>
        <begin position="50"/>
        <end position="183"/>
    </location>
</feature>
<protein>
    <submittedName>
        <fullName evidence="3">ATP-binding protein</fullName>
    </submittedName>
</protein>
<dbReference type="Pfam" id="PF13635">
    <property type="entry name" value="DUF4143"/>
    <property type="match status" value="1"/>
</dbReference>
<evidence type="ECO:0000313" key="4">
    <source>
        <dbReference type="Proteomes" id="UP000748308"/>
    </source>
</evidence>
<name>A0A937XD64_UNCEI</name>
<sequence>MDPRFSPHNTHRESVGEFAKRDPNLKQMIKLPLPYRSPLLDRLKLLGPGVYSLTGGRQIGKTTVLKQWMAELLKSGTDAERICYLAGELIDDHHTLVRLITEQVTEWEGRGPGYLLVDEVTYIREWDKGVKFLADAGTLEDIVLMLSGSDSALIQEARMRFPGRRGASSIVDFHIGPLTFSEYVDLAKRIPTAGRHSLLGPKPSITESTRRLVDAEFLRYLAHGGFLRAINDMALSDSILPSTFATYGDWIRGDMLKRGKQEHYLREILAAIAGRYGTQVTWNALSRDLSIDHPATVADYVALLASMDAVFVQPALLEDKLTAAPRKARRVMFADPFIMHAVSSWLRPDPDPFRHRVEPMLRDPEWSGRIAEACAVTLVRRFYPTYYIKAEGEVDIAYIEGKRFQPIEVKWTQQLRPKELKQIARYRNGKIWSRSWSTDETGGIPVEPLPLALYRLGGASRLPG</sequence>
<dbReference type="Proteomes" id="UP000748308">
    <property type="component" value="Unassembled WGS sequence"/>
</dbReference>
<dbReference type="PANTHER" id="PTHR33295:SF18">
    <property type="entry name" value="AAA+ ATPASE DOMAIN-CONTAINING PROTEIN"/>
    <property type="match status" value="1"/>
</dbReference>
<feature type="domain" description="DUF4143" evidence="2">
    <location>
        <begin position="257"/>
        <end position="411"/>
    </location>
</feature>
<dbReference type="SUPFAM" id="SSF52540">
    <property type="entry name" value="P-loop containing nucleoside triphosphate hydrolases"/>
    <property type="match status" value="1"/>
</dbReference>
<dbReference type="InterPro" id="IPR027417">
    <property type="entry name" value="P-loop_NTPase"/>
</dbReference>
<dbReference type="EMBL" id="VGIY01000316">
    <property type="protein sequence ID" value="MBM3318296.1"/>
    <property type="molecule type" value="Genomic_DNA"/>
</dbReference>
<organism evidence="3 4">
    <name type="scientific">Eiseniibacteriota bacterium</name>
    <dbReference type="NCBI Taxonomy" id="2212470"/>
    <lineage>
        <taxon>Bacteria</taxon>
        <taxon>Candidatus Eiseniibacteriota</taxon>
    </lineage>
</organism>
<evidence type="ECO:0000259" key="1">
    <source>
        <dbReference type="Pfam" id="PF13173"/>
    </source>
</evidence>
<comment type="caution">
    <text evidence="3">The sequence shown here is derived from an EMBL/GenBank/DDBJ whole genome shotgun (WGS) entry which is preliminary data.</text>
</comment>
<keyword evidence="3" id="KW-0067">ATP-binding</keyword>
<evidence type="ECO:0000259" key="2">
    <source>
        <dbReference type="Pfam" id="PF13635"/>
    </source>
</evidence>
<accession>A0A937XD64</accession>
<reference evidence="3" key="1">
    <citation type="submission" date="2019-03" db="EMBL/GenBank/DDBJ databases">
        <title>Lake Tanganyika Metagenome-Assembled Genomes (MAGs).</title>
        <authorList>
            <person name="Tran P."/>
        </authorList>
    </citation>
    <scope>NUCLEOTIDE SEQUENCE</scope>
    <source>
        <strain evidence="3">M_DeepCast_400m_m2_100</strain>
    </source>
</reference>
<keyword evidence="3" id="KW-0547">Nucleotide-binding</keyword>
<dbReference type="PANTHER" id="PTHR33295">
    <property type="entry name" value="ATPASE"/>
    <property type="match status" value="1"/>
</dbReference>
<dbReference type="AlphaFoldDB" id="A0A937XD64"/>
<dbReference type="InterPro" id="IPR041682">
    <property type="entry name" value="AAA_14"/>
</dbReference>
<dbReference type="Pfam" id="PF13173">
    <property type="entry name" value="AAA_14"/>
    <property type="match status" value="1"/>
</dbReference>
<gene>
    <name evidence="3" type="ORF">FJY75_10650</name>
</gene>
<dbReference type="InterPro" id="IPR025420">
    <property type="entry name" value="DUF4143"/>
</dbReference>
<evidence type="ECO:0000313" key="3">
    <source>
        <dbReference type="EMBL" id="MBM3318296.1"/>
    </source>
</evidence>